<dbReference type="KEGG" id="celz:E5225_02060"/>
<accession>A0A4P7SG08</accession>
<keyword evidence="3" id="KW-1185">Reference proteome</keyword>
<proteinExistence type="predicted"/>
<dbReference type="RefSeq" id="WP_135974052.1">
    <property type="nucleotide sequence ID" value="NZ_CP039291.1"/>
</dbReference>
<feature type="region of interest" description="Disordered" evidence="1">
    <location>
        <begin position="229"/>
        <end position="249"/>
    </location>
</feature>
<protein>
    <recommendedName>
        <fullName evidence="4">DUF4878 domain-containing protein</fullName>
    </recommendedName>
</protein>
<sequence length="249" mass="25735">MTARQVRVLSVALAAVVAVAVAGLVAALVVLPAVNRADPPPPVRPVVEAYLAAVADGDATAALAVSRADQERFDGASTGLLGDDVLQGARERITDPRVEAEDVRGTGATVAVGYTLAGERQQADLRLRYDEDAAEWHVVDGLLGTVRVEGLGGDTVPVEVAGVTPDPGAECTGECAETATYTLFAAVYDVRADLSGFEVHPRNTEPAEQLVTVGPGTTQSVRYLAVPQGDDWPVVNGNPTDPSPDATDG</sequence>
<dbReference type="EMBL" id="CP039291">
    <property type="protein sequence ID" value="QCB92521.1"/>
    <property type="molecule type" value="Genomic_DNA"/>
</dbReference>
<evidence type="ECO:0000313" key="3">
    <source>
        <dbReference type="Proteomes" id="UP000296469"/>
    </source>
</evidence>
<dbReference type="Proteomes" id="UP000296469">
    <property type="component" value="Chromosome"/>
</dbReference>
<gene>
    <name evidence="2" type="ORF">E5225_02060</name>
</gene>
<dbReference type="AlphaFoldDB" id="A0A4P7SG08"/>
<evidence type="ECO:0000256" key="1">
    <source>
        <dbReference type="SAM" id="MobiDB-lite"/>
    </source>
</evidence>
<evidence type="ECO:0000313" key="2">
    <source>
        <dbReference type="EMBL" id="QCB92521.1"/>
    </source>
</evidence>
<dbReference type="OrthoDB" id="9959025at2"/>
<evidence type="ECO:0008006" key="4">
    <source>
        <dbReference type="Google" id="ProtNLM"/>
    </source>
</evidence>
<reference evidence="2 3" key="1">
    <citation type="submission" date="2019-04" db="EMBL/GenBank/DDBJ databases">
        <title>Isolation and identification of Cellulomonas shaoxiangyii sp. Nov. isolated from feces of the Tibetan antelopes (Pantholops hodgsonii) in the Qinghai-Tibet plateau of China.</title>
        <authorList>
            <person name="Tian Z."/>
        </authorList>
    </citation>
    <scope>NUCLEOTIDE SEQUENCE [LARGE SCALE GENOMIC DNA]</scope>
    <source>
        <strain evidence="2 3">Z28</strain>
    </source>
</reference>
<name>A0A4P7SG08_9CELL</name>
<organism evidence="2 3">
    <name type="scientific">Cellulomonas shaoxiangyii</name>
    <dbReference type="NCBI Taxonomy" id="2566013"/>
    <lineage>
        <taxon>Bacteria</taxon>
        <taxon>Bacillati</taxon>
        <taxon>Actinomycetota</taxon>
        <taxon>Actinomycetes</taxon>
        <taxon>Micrococcales</taxon>
        <taxon>Cellulomonadaceae</taxon>
        <taxon>Cellulomonas</taxon>
    </lineage>
</organism>